<dbReference type="InterPro" id="IPR038765">
    <property type="entry name" value="Papain-like_cys_pep_sf"/>
</dbReference>
<feature type="domain" description="Transglutaminase-like" evidence="1">
    <location>
        <begin position="295"/>
        <end position="355"/>
    </location>
</feature>
<sequence length="389" mass="43612" precursor="true">MRKRGLVLLTVLIIALTIVTPAGATQIFIDGHQLKAPTAVENGTTLVPLRPIFQSLGANVTWDDGTKTVTATKGDLVLTLRIGYKTAYLNHQPIALQVPAKVIEGSTMVPLRFVSEALGADVNWDGTSKTITITSNSPPPQTNTVPNNQIFNDNSDPLYIAIRDGLRQAQAKVVFQSVNQGQYQMKQIQDIAQRVLIDHPDLNYVDSLEIRASYGREVEIEITFNYYFSRTKVKQMISAVDKKSLEIINTVIKPGMSDLEKEKALHDYIVLNTKYDYENYLRNTVPKESYTTYGVLINGVGVCQGYASAMWKLLTMAGLECKYITGTGIGSNGPEPHGWNRVKIDGRWYNLDTTWDDPVPDRPGQIRYKYFNLTDNEMMRDHTWDASQL</sequence>
<dbReference type="AlphaFoldDB" id="F6B3G8"/>
<reference evidence="2" key="1">
    <citation type="submission" date="2011-05" db="EMBL/GenBank/DDBJ databases">
        <title>Complete sequence of Desulfotomaculum carboxydivorans CO-1-SRB.</title>
        <authorList>
            <consortium name="US DOE Joint Genome Institute"/>
            <person name="Lucas S."/>
            <person name="Han J."/>
            <person name="Lapidus A."/>
            <person name="Cheng J.-F."/>
            <person name="Goodwin L."/>
            <person name="Pitluck S."/>
            <person name="Peters L."/>
            <person name="Mikhailova N."/>
            <person name="Lu M."/>
            <person name="Han C."/>
            <person name="Tapia R."/>
            <person name="Land M."/>
            <person name="Hauser L."/>
            <person name="Kyrpides N."/>
            <person name="Ivanova N."/>
            <person name="Pagani I."/>
            <person name="Stams A."/>
            <person name="Plugge C."/>
            <person name="Muyzer G."/>
            <person name="Kuever J."/>
            <person name="Parshina S."/>
            <person name="Ivanova A."/>
            <person name="Nazina T."/>
            <person name="Woyke T."/>
        </authorList>
    </citation>
    <scope>NUCLEOTIDE SEQUENCE [LARGE SCALE GENOMIC DNA]</scope>
    <source>
        <strain evidence="2">CO-1-SRB</strain>
    </source>
</reference>
<name>F6B3G8_DESCC</name>
<dbReference type="GO" id="GO:0005737">
    <property type="term" value="C:cytoplasm"/>
    <property type="evidence" value="ECO:0007669"/>
    <property type="project" value="TreeGrafter"/>
</dbReference>
<dbReference type="InterPro" id="IPR036582">
    <property type="entry name" value="Mao_N_sf"/>
</dbReference>
<dbReference type="eggNOG" id="COG0103">
    <property type="taxonomic scope" value="Bacteria"/>
</dbReference>
<keyword evidence="3" id="KW-1185">Reference proteome</keyword>
<dbReference type="InterPro" id="IPR002931">
    <property type="entry name" value="Transglutaminase-like"/>
</dbReference>
<evidence type="ECO:0000259" key="1">
    <source>
        <dbReference type="SMART" id="SM00460"/>
    </source>
</evidence>
<dbReference type="SMART" id="SM00460">
    <property type="entry name" value="TGc"/>
    <property type="match status" value="1"/>
</dbReference>
<dbReference type="Proteomes" id="UP000009226">
    <property type="component" value="Chromosome"/>
</dbReference>
<protein>
    <submittedName>
        <fullName evidence="2">Copper amine oxidase-like domain-containing protein</fullName>
    </submittedName>
</protein>
<dbReference type="SUPFAM" id="SSF55383">
    <property type="entry name" value="Copper amine oxidase, domain N"/>
    <property type="match status" value="1"/>
</dbReference>
<gene>
    <name evidence="2" type="ordered locus">Desca_1127</name>
</gene>
<dbReference type="Pfam" id="PF07833">
    <property type="entry name" value="Cu_amine_oxidN1"/>
    <property type="match status" value="1"/>
</dbReference>
<dbReference type="PANTHER" id="PTHR46333:SF2">
    <property type="entry name" value="CYTOKINESIS PROTEIN 3"/>
    <property type="match status" value="1"/>
</dbReference>
<dbReference type="KEGG" id="dca:Desca_1127"/>
<dbReference type="RefSeq" id="WP_013810020.1">
    <property type="nucleotide sequence ID" value="NC_015565.1"/>
</dbReference>
<dbReference type="PANTHER" id="PTHR46333">
    <property type="entry name" value="CYTOKINESIS PROTEIN 3"/>
    <property type="match status" value="1"/>
</dbReference>
<dbReference type="SUPFAM" id="SSF54001">
    <property type="entry name" value="Cysteine proteinases"/>
    <property type="match status" value="1"/>
</dbReference>
<dbReference type="Gene3D" id="3.30.457.10">
    <property type="entry name" value="Copper amine oxidase-like, N-terminal domain"/>
    <property type="match status" value="1"/>
</dbReference>
<accession>F6B3G8</accession>
<dbReference type="InterPro" id="IPR012854">
    <property type="entry name" value="Cu_amine_oxidase-like_N"/>
</dbReference>
<evidence type="ECO:0000313" key="3">
    <source>
        <dbReference type="Proteomes" id="UP000009226"/>
    </source>
</evidence>
<proteinExistence type="predicted"/>
<organism evidence="2 3">
    <name type="scientific">Desulfotomaculum nigrificans (strain DSM 14880 / VKM B-2319 / CO-1-SRB)</name>
    <name type="common">Desulfotomaculum carboxydivorans</name>
    <dbReference type="NCBI Taxonomy" id="868595"/>
    <lineage>
        <taxon>Bacteria</taxon>
        <taxon>Bacillati</taxon>
        <taxon>Bacillota</taxon>
        <taxon>Clostridia</taxon>
        <taxon>Eubacteriales</taxon>
        <taxon>Desulfotomaculaceae</taxon>
        <taxon>Desulfotomaculum</taxon>
    </lineage>
</organism>
<dbReference type="STRING" id="868595.Desca_1127"/>
<dbReference type="eggNOG" id="COG5279">
    <property type="taxonomic scope" value="Bacteria"/>
</dbReference>
<evidence type="ECO:0000313" key="2">
    <source>
        <dbReference type="EMBL" id="AEF93997.1"/>
    </source>
</evidence>
<dbReference type="HOGENOM" id="CLU_059714_0_0_9"/>
<dbReference type="InterPro" id="IPR052557">
    <property type="entry name" value="CAP/Cytokinesis_protein"/>
</dbReference>
<dbReference type="Gene3D" id="3.10.620.30">
    <property type="match status" value="1"/>
</dbReference>
<dbReference type="EMBL" id="CP002736">
    <property type="protein sequence ID" value="AEF93997.1"/>
    <property type="molecule type" value="Genomic_DNA"/>
</dbReference>
<dbReference type="Pfam" id="PF01841">
    <property type="entry name" value="Transglut_core"/>
    <property type="match status" value="1"/>
</dbReference>